<dbReference type="AlphaFoldDB" id="A0A1A8WEB5"/>
<feature type="region of interest" description="Disordered" evidence="1">
    <location>
        <begin position="56"/>
        <end position="99"/>
    </location>
</feature>
<dbReference type="Proteomes" id="UP000078597">
    <property type="component" value="Unassembled WGS sequence"/>
</dbReference>
<organism evidence="2 3">
    <name type="scientific">Plasmodium malariae</name>
    <dbReference type="NCBI Taxonomy" id="5858"/>
    <lineage>
        <taxon>Eukaryota</taxon>
        <taxon>Sar</taxon>
        <taxon>Alveolata</taxon>
        <taxon>Apicomplexa</taxon>
        <taxon>Aconoidasida</taxon>
        <taxon>Haemosporida</taxon>
        <taxon>Plasmodiidae</taxon>
        <taxon>Plasmodium</taxon>
        <taxon>Plasmodium (Plasmodium)</taxon>
    </lineage>
</organism>
<feature type="compositionally biased region" description="Acidic residues" evidence="1">
    <location>
        <begin position="71"/>
        <end position="93"/>
    </location>
</feature>
<gene>
    <name evidence="2" type="ORF">PMALA_028750</name>
</gene>
<evidence type="ECO:0000256" key="1">
    <source>
        <dbReference type="SAM" id="MobiDB-lite"/>
    </source>
</evidence>
<sequence length="156" mass="18530">MLHSNFGIFFINKIHIFHLTKLKHNNNLIYINKKYSKYKYISVQNNTVCLKNYDESEDNEYDNDNYSVNDNDIDDNDDNDNDNNDNDDEEIDDNLASCKEKRNVKERKVKIGKIKKKKKRKKISIALKCKMCNKILKPSKGKILQALWYKCVCREN</sequence>
<evidence type="ECO:0000313" key="2">
    <source>
        <dbReference type="EMBL" id="SBS90134.1"/>
    </source>
</evidence>
<protein>
    <submittedName>
        <fullName evidence="2">Tyrosine recombinase, putative</fullName>
    </submittedName>
</protein>
<name>A0A1A8WEB5_PLAMA</name>
<proteinExistence type="predicted"/>
<reference evidence="3" key="1">
    <citation type="submission" date="2016-05" db="EMBL/GenBank/DDBJ databases">
        <authorList>
            <person name="Naeem Raeece"/>
        </authorList>
    </citation>
    <scope>NUCLEOTIDE SEQUENCE [LARGE SCALE GENOMIC DNA]</scope>
</reference>
<dbReference type="EMBL" id="FLQW01001535">
    <property type="protein sequence ID" value="SBS90134.1"/>
    <property type="molecule type" value="Genomic_DNA"/>
</dbReference>
<accession>A0A1A8WEB5</accession>
<evidence type="ECO:0000313" key="3">
    <source>
        <dbReference type="Proteomes" id="UP000078597"/>
    </source>
</evidence>